<dbReference type="Proteomes" id="UP001597520">
    <property type="component" value="Unassembled WGS sequence"/>
</dbReference>
<feature type="transmembrane region" description="Helical" evidence="1">
    <location>
        <begin position="12"/>
        <end position="31"/>
    </location>
</feature>
<dbReference type="InterPro" id="IPR043426">
    <property type="entry name" value="MltB-like"/>
</dbReference>
<dbReference type="Gene3D" id="1.10.530.10">
    <property type="match status" value="1"/>
</dbReference>
<protein>
    <submittedName>
        <fullName evidence="2">Lytic transglycosylase domain-containing protein</fullName>
    </submittedName>
</protein>
<accession>A0ABW5SXA9</accession>
<organism evidence="2 3">
    <name type="scientific">Salibacterium lacus</name>
    <dbReference type="NCBI Taxonomy" id="1898109"/>
    <lineage>
        <taxon>Bacteria</taxon>
        <taxon>Bacillati</taxon>
        <taxon>Bacillota</taxon>
        <taxon>Bacilli</taxon>
        <taxon>Bacillales</taxon>
        <taxon>Bacillaceae</taxon>
    </lineage>
</organism>
<dbReference type="PANTHER" id="PTHR30163">
    <property type="entry name" value="MEMBRANE-BOUND LYTIC MUREIN TRANSGLYCOSYLASE B"/>
    <property type="match status" value="1"/>
</dbReference>
<evidence type="ECO:0000313" key="3">
    <source>
        <dbReference type="Proteomes" id="UP001597520"/>
    </source>
</evidence>
<gene>
    <name evidence="2" type="ORF">ACFSUB_00625</name>
</gene>
<dbReference type="RefSeq" id="WP_380711257.1">
    <property type="nucleotide sequence ID" value="NZ_JBHUML010000002.1"/>
</dbReference>
<dbReference type="CDD" id="cd13399">
    <property type="entry name" value="Slt35-like"/>
    <property type="match status" value="1"/>
</dbReference>
<reference evidence="3" key="1">
    <citation type="journal article" date="2019" name="Int. J. Syst. Evol. Microbiol.">
        <title>The Global Catalogue of Microorganisms (GCM) 10K type strain sequencing project: providing services to taxonomists for standard genome sequencing and annotation.</title>
        <authorList>
            <consortium name="The Broad Institute Genomics Platform"/>
            <consortium name="The Broad Institute Genome Sequencing Center for Infectious Disease"/>
            <person name="Wu L."/>
            <person name="Ma J."/>
        </authorList>
    </citation>
    <scope>NUCLEOTIDE SEQUENCE [LARGE SCALE GENOMIC DNA]</scope>
    <source>
        <strain evidence="3">KCTC 33792</strain>
    </source>
</reference>
<keyword evidence="1" id="KW-1133">Transmembrane helix</keyword>
<sequence>MAASKRRKRFSSAFLLFIMMFFAAVVIWNVMPEKEYSPSPSREENAPSFAENEVPEKYLSIYREAENEYGVSWEVLAAVHRVETVFSTMDELESPVGAVGHTQFMPCSFIGWSYEGCQGKGDIDVSREALTDTAAIEEHGGYGVDADNSGKADPYNMKDAVFSTANYLAANGAADGSLRDALFQYNQADWYVEKVLSFSDAYENNHKPVSLPDAES</sequence>
<keyword evidence="1" id="KW-0812">Transmembrane</keyword>
<name>A0ABW5SXA9_9BACI</name>
<comment type="caution">
    <text evidence="2">The sequence shown here is derived from an EMBL/GenBank/DDBJ whole genome shotgun (WGS) entry which is preliminary data.</text>
</comment>
<proteinExistence type="predicted"/>
<evidence type="ECO:0000313" key="2">
    <source>
        <dbReference type="EMBL" id="MFD2703954.1"/>
    </source>
</evidence>
<dbReference type="SUPFAM" id="SSF53955">
    <property type="entry name" value="Lysozyme-like"/>
    <property type="match status" value="1"/>
</dbReference>
<dbReference type="PANTHER" id="PTHR30163:SF8">
    <property type="entry name" value="LYTIC MUREIN TRANSGLYCOSYLASE"/>
    <property type="match status" value="1"/>
</dbReference>
<keyword evidence="3" id="KW-1185">Reference proteome</keyword>
<keyword evidence="1" id="KW-0472">Membrane</keyword>
<dbReference type="EMBL" id="JBHUML010000002">
    <property type="protein sequence ID" value="MFD2703954.1"/>
    <property type="molecule type" value="Genomic_DNA"/>
</dbReference>
<dbReference type="InterPro" id="IPR023346">
    <property type="entry name" value="Lysozyme-like_dom_sf"/>
</dbReference>
<evidence type="ECO:0000256" key="1">
    <source>
        <dbReference type="SAM" id="Phobius"/>
    </source>
</evidence>